<proteinExistence type="predicted"/>
<dbReference type="GO" id="GO:0005737">
    <property type="term" value="C:cytoplasm"/>
    <property type="evidence" value="ECO:0007669"/>
    <property type="project" value="TreeGrafter"/>
</dbReference>
<dbReference type="GO" id="GO:0016192">
    <property type="term" value="P:vesicle-mediated transport"/>
    <property type="evidence" value="ECO:0007669"/>
    <property type="project" value="TreeGrafter"/>
</dbReference>
<dbReference type="PANTHER" id="PTHR13886">
    <property type="entry name" value="JNK/SAPK-ASSOCIATED PROTEIN"/>
    <property type="match status" value="1"/>
</dbReference>
<reference evidence="2" key="1">
    <citation type="submission" date="2022-11" db="UniProtKB">
        <authorList>
            <consortium name="WormBaseParasite"/>
        </authorList>
    </citation>
    <scope>IDENTIFICATION</scope>
</reference>
<dbReference type="PANTHER" id="PTHR13886:SF4">
    <property type="entry name" value="JNK-INTERACTING PROTEIN 3"/>
    <property type="match status" value="1"/>
</dbReference>
<dbReference type="InterPro" id="IPR039911">
    <property type="entry name" value="JIP3/JIP4"/>
</dbReference>
<dbReference type="GO" id="GO:0019894">
    <property type="term" value="F:kinesin binding"/>
    <property type="evidence" value="ECO:0007669"/>
    <property type="project" value="TreeGrafter"/>
</dbReference>
<dbReference type="GO" id="GO:0030159">
    <property type="term" value="F:signaling receptor complex adaptor activity"/>
    <property type="evidence" value="ECO:0007669"/>
    <property type="project" value="TreeGrafter"/>
</dbReference>
<protein>
    <submittedName>
        <fullName evidence="2">Uncharacterized protein</fullName>
    </submittedName>
</protein>
<sequence>MLSVMFEDDKSSLVSLDKSCEEVVKRPGSLIRVYQPLPSDQSSPSSCEAVSSPTYSIPYSSMAQAQLSFHGHKDAVKFIIAVRGCKVLTSTANVETKEQEVKTGEKRNYLILSGGDGYIDFRIGEDDSRAPLAPPKRDLSHLIIWKTEL</sequence>
<dbReference type="GO" id="GO:0008432">
    <property type="term" value="F:JUN kinase binding"/>
    <property type="evidence" value="ECO:0007669"/>
    <property type="project" value="TreeGrafter"/>
</dbReference>
<evidence type="ECO:0000313" key="2">
    <source>
        <dbReference type="WBParaSite" id="nRc.2.0.1.t16801-RA"/>
    </source>
</evidence>
<evidence type="ECO:0000313" key="1">
    <source>
        <dbReference type="Proteomes" id="UP000887565"/>
    </source>
</evidence>
<name>A0A915ISK7_ROMCU</name>
<keyword evidence="1" id="KW-1185">Reference proteome</keyword>
<accession>A0A915ISK7</accession>
<dbReference type="OMA" id="WQVESFR"/>
<organism evidence="1 2">
    <name type="scientific">Romanomermis culicivorax</name>
    <name type="common">Nematode worm</name>
    <dbReference type="NCBI Taxonomy" id="13658"/>
    <lineage>
        <taxon>Eukaryota</taxon>
        <taxon>Metazoa</taxon>
        <taxon>Ecdysozoa</taxon>
        <taxon>Nematoda</taxon>
        <taxon>Enoplea</taxon>
        <taxon>Dorylaimia</taxon>
        <taxon>Mermithida</taxon>
        <taxon>Mermithoidea</taxon>
        <taxon>Mermithidae</taxon>
        <taxon>Romanomermis</taxon>
    </lineage>
</organism>
<dbReference type="Proteomes" id="UP000887565">
    <property type="component" value="Unplaced"/>
</dbReference>
<dbReference type="GO" id="GO:0005078">
    <property type="term" value="F:MAP-kinase scaffold activity"/>
    <property type="evidence" value="ECO:0007669"/>
    <property type="project" value="InterPro"/>
</dbReference>
<dbReference type="AlphaFoldDB" id="A0A915ISK7"/>
<dbReference type="WBParaSite" id="nRc.2.0.1.t16801-RA">
    <property type="protein sequence ID" value="nRc.2.0.1.t16801-RA"/>
    <property type="gene ID" value="nRc.2.0.1.g16801"/>
</dbReference>